<keyword evidence="5" id="KW-0539">Nucleus</keyword>
<dbReference type="SUPFAM" id="SSF57667">
    <property type="entry name" value="beta-beta-alpha zinc fingers"/>
    <property type="match status" value="1"/>
</dbReference>
<dbReference type="InterPro" id="IPR007219">
    <property type="entry name" value="XnlR_reg_dom"/>
</dbReference>
<dbReference type="InterPro" id="IPR036236">
    <property type="entry name" value="Znf_C2H2_sf"/>
</dbReference>
<dbReference type="InterPro" id="IPR013087">
    <property type="entry name" value="Znf_C2H2_type"/>
</dbReference>
<evidence type="ECO:0000256" key="4">
    <source>
        <dbReference type="ARBA" id="ARBA00023163"/>
    </source>
</evidence>
<evidence type="ECO:0000256" key="5">
    <source>
        <dbReference type="ARBA" id="ARBA00023242"/>
    </source>
</evidence>
<reference evidence="9 10" key="1">
    <citation type="journal article" date="2012" name="Appl. Environ. Microbiol.">
        <title>Short-read sequencing for genomic analysis of the brown rot fungus Fibroporia radiculosa.</title>
        <authorList>
            <person name="Tang J.D."/>
            <person name="Perkins A.D."/>
            <person name="Sonstegard T.S."/>
            <person name="Schroeder S.G."/>
            <person name="Burgess S.C."/>
            <person name="Diehl S.V."/>
        </authorList>
    </citation>
    <scope>NUCLEOTIDE SEQUENCE [LARGE SCALE GENOMIC DNA]</scope>
    <source>
        <strain evidence="9 10">TFFH 294</strain>
    </source>
</reference>
<dbReference type="Proteomes" id="UP000006352">
    <property type="component" value="Unassembled WGS sequence"/>
</dbReference>
<evidence type="ECO:0000256" key="2">
    <source>
        <dbReference type="ARBA" id="ARBA00022833"/>
    </source>
</evidence>
<name>J4GFX5_9APHY</name>
<keyword evidence="6" id="KW-0863">Zinc-finger</keyword>
<dbReference type="GO" id="GO:0006351">
    <property type="term" value="P:DNA-templated transcription"/>
    <property type="evidence" value="ECO:0007669"/>
    <property type="project" value="InterPro"/>
</dbReference>
<dbReference type="RefSeq" id="XP_012184971.1">
    <property type="nucleotide sequence ID" value="XM_012329581.1"/>
</dbReference>
<feature type="region of interest" description="Disordered" evidence="7">
    <location>
        <begin position="34"/>
        <end position="53"/>
    </location>
</feature>
<evidence type="ECO:0000256" key="1">
    <source>
        <dbReference type="ARBA" id="ARBA00022723"/>
    </source>
</evidence>
<feature type="region of interest" description="Disordered" evidence="7">
    <location>
        <begin position="287"/>
        <end position="315"/>
    </location>
</feature>
<dbReference type="GeneID" id="24100599"/>
<evidence type="ECO:0000313" key="10">
    <source>
        <dbReference type="Proteomes" id="UP000006352"/>
    </source>
</evidence>
<feature type="compositionally biased region" description="Polar residues" evidence="7">
    <location>
        <begin position="302"/>
        <end position="312"/>
    </location>
</feature>
<dbReference type="EMBL" id="HE797202">
    <property type="protein sequence ID" value="CCM05688.1"/>
    <property type="molecule type" value="Genomic_DNA"/>
</dbReference>
<dbReference type="OrthoDB" id="1405595at2759"/>
<dbReference type="GO" id="GO:0003677">
    <property type="term" value="F:DNA binding"/>
    <property type="evidence" value="ECO:0007669"/>
    <property type="project" value="InterPro"/>
</dbReference>
<keyword evidence="4" id="KW-0804">Transcription</keyword>
<evidence type="ECO:0000256" key="7">
    <source>
        <dbReference type="SAM" id="MobiDB-lite"/>
    </source>
</evidence>
<dbReference type="CDD" id="cd12148">
    <property type="entry name" value="fungal_TF_MHR"/>
    <property type="match status" value="1"/>
</dbReference>
<dbReference type="AlphaFoldDB" id="J4GFX5"/>
<evidence type="ECO:0000313" key="9">
    <source>
        <dbReference type="EMBL" id="CCM05688.1"/>
    </source>
</evidence>
<protein>
    <recommendedName>
        <fullName evidence="8">C2H2-type domain-containing protein</fullName>
    </recommendedName>
</protein>
<keyword evidence="2" id="KW-0862">Zinc</keyword>
<dbReference type="Pfam" id="PF04082">
    <property type="entry name" value="Fungal_trans"/>
    <property type="match status" value="1"/>
</dbReference>
<evidence type="ECO:0000256" key="6">
    <source>
        <dbReference type="PROSITE-ProRule" id="PRU00042"/>
    </source>
</evidence>
<gene>
    <name evidence="9" type="ORF">FIBRA_07919</name>
</gene>
<keyword evidence="10" id="KW-1185">Reference proteome</keyword>
<keyword evidence="1" id="KW-0479">Metal-binding</keyword>
<evidence type="ECO:0000259" key="8">
    <source>
        <dbReference type="PROSITE" id="PS50157"/>
    </source>
</evidence>
<proteinExistence type="predicted"/>
<accession>J4GFX5</accession>
<dbReference type="HOGENOM" id="CLU_364478_0_0_1"/>
<feature type="compositionally biased region" description="Low complexity" evidence="7">
    <location>
        <begin position="287"/>
        <end position="301"/>
    </location>
</feature>
<dbReference type="InParanoid" id="J4GFX5"/>
<dbReference type="PANTHER" id="PTHR47660">
    <property type="entry name" value="TRANSCRIPTION FACTOR WITH C2H2 AND ZN(2)-CYS(6) DNA BINDING DOMAIN (EUROFUNG)-RELATED-RELATED"/>
    <property type="match status" value="1"/>
</dbReference>
<dbReference type="PROSITE" id="PS00028">
    <property type="entry name" value="ZINC_FINGER_C2H2_1"/>
    <property type="match status" value="1"/>
</dbReference>
<organism evidence="9 10">
    <name type="scientific">Fibroporia radiculosa</name>
    <dbReference type="NCBI Taxonomy" id="599839"/>
    <lineage>
        <taxon>Eukaryota</taxon>
        <taxon>Fungi</taxon>
        <taxon>Dikarya</taxon>
        <taxon>Basidiomycota</taxon>
        <taxon>Agaricomycotina</taxon>
        <taxon>Agaricomycetes</taxon>
        <taxon>Polyporales</taxon>
        <taxon>Fibroporiaceae</taxon>
        <taxon>Fibroporia</taxon>
    </lineage>
</organism>
<dbReference type="GO" id="GO:0008270">
    <property type="term" value="F:zinc ion binding"/>
    <property type="evidence" value="ECO:0007669"/>
    <property type="project" value="UniProtKB-KW"/>
</dbReference>
<dbReference type="STRING" id="599839.J4GFX5"/>
<sequence length="739" mass="81722">MLAPVPVPVPVANAPLADPQTSLSVAEIAEELKRDTTSRMRNHRGNVPSVPQTKTCPLCPAKFTRTTHLSRHLRTHTREKLHECDGQRDPLPAQILSVMCRLQGATSSRVKAQSVKTGDRLSKVDDLEADLLAILAAHPPTAAARGQDRLMSPSTLPRDYLESLRASLARDPRSPAADFGGSLPSRGSVDFSIASSSMFAQIDQTPLPPQGNSMFANDIFHGLMDNVFAPSQMMFPPTSSACHKAVPLEGEWGAMNSAFNSDFSFHIGPTTAAPIPEEVFQIPTPVTVPSSSSGSETAGVSDASSPATTTTVAHGGPSPVELQTYLGLFFSAYLPNMPIIHAPTFDLDKGSPILLVAMQACGALYVKTRTAISFIDSALARARDELVVEFAKASTDLQHQICLALAVDLFQTLGLFHQSPEQRAFSNVYHGMLAMMIRLNGFAERISTWESPDNIDPSNAYQSWREWAMHETAKRALAVSYLHDCCHSIYFNLRPTYITSEFDMRLPCENALWSASTEEEWLAILRQPSPYGTTSQRLCGPPLQASYARLADPSGSLSPLVLSPWSHNIVIHMILRQLFEDFLEARLPELGTQNALSGSSKNYISPEKILSLQLTLHQWLQSWRSSPDSPRYSELEPRFMDQALPYYWLAQVGILAYQERLPPFSAKTTFLVSGDAKFRLMKKWERHIRNFLKRGAREPTLFLDELVAHRLKKWEADACDGVDDEEDEGINLLGFFPAF</sequence>
<dbReference type="Gene3D" id="3.30.160.60">
    <property type="entry name" value="Classic Zinc Finger"/>
    <property type="match status" value="1"/>
</dbReference>
<feature type="domain" description="C2H2-type" evidence="8">
    <location>
        <begin position="54"/>
        <end position="81"/>
    </location>
</feature>
<dbReference type="PANTHER" id="PTHR47660:SF2">
    <property type="entry name" value="TRANSCRIPTION FACTOR WITH C2H2 AND ZN(2)-CYS(6) DNA BINDING DOMAIN (EUROFUNG)"/>
    <property type="match status" value="1"/>
</dbReference>
<keyword evidence="3" id="KW-0805">Transcription regulation</keyword>
<dbReference type="PROSITE" id="PS50157">
    <property type="entry name" value="ZINC_FINGER_C2H2_2"/>
    <property type="match status" value="1"/>
</dbReference>
<evidence type="ECO:0000256" key="3">
    <source>
        <dbReference type="ARBA" id="ARBA00023015"/>
    </source>
</evidence>